<evidence type="ECO:0000259" key="9">
    <source>
        <dbReference type="SMART" id="SM00965"/>
    </source>
</evidence>
<dbReference type="Gene3D" id="3.30.1370.120">
    <property type="match status" value="1"/>
</dbReference>
<organism evidence="10 11">
    <name type="scientific">SAR86 cluster bacterium</name>
    <dbReference type="NCBI Taxonomy" id="2030880"/>
    <lineage>
        <taxon>Bacteria</taxon>
        <taxon>Pseudomonadati</taxon>
        <taxon>Pseudomonadota</taxon>
        <taxon>Gammaproteobacteria</taxon>
        <taxon>SAR86 cluster</taxon>
    </lineage>
</organism>
<evidence type="ECO:0000256" key="5">
    <source>
        <dbReference type="ARBA" id="ARBA00023136"/>
    </source>
</evidence>
<accession>A0A2A4MML1</accession>
<keyword evidence="5" id="KW-0472">Membrane</keyword>
<dbReference type="EMBL" id="NVQR01000073">
    <property type="protein sequence ID" value="PCH61100.1"/>
    <property type="molecule type" value="Genomic_DNA"/>
</dbReference>
<comment type="caution">
    <text evidence="10">The sequence shown here is derived from an EMBL/GenBank/DDBJ whole genome shotgun (WGS) entry which is preliminary data.</text>
</comment>
<dbReference type="Gene3D" id="3.30.1370.130">
    <property type="match status" value="1"/>
</dbReference>
<dbReference type="InterPro" id="IPR001775">
    <property type="entry name" value="GspD/PilQ"/>
</dbReference>
<dbReference type="GO" id="GO:0009306">
    <property type="term" value="P:protein secretion"/>
    <property type="evidence" value="ECO:0007669"/>
    <property type="project" value="InterPro"/>
</dbReference>
<keyword evidence="4" id="KW-0653">Protein transport</keyword>
<dbReference type="AlphaFoldDB" id="A0A2A4MML1"/>
<dbReference type="InterPro" id="IPR051808">
    <property type="entry name" value="Type_IV_pilus_biogenesis"/>
</dbReference>
<name>A0A2A4MML1_9GAMM</name>
<dbReference type="Pfam" id="PF03958">
    <property type="entry name" value="Secretin_N"/>
    <property type="match status" value="1"/>
</dbReference>
<proteinExistence type="inferred from homology"/>
<dbReference type="InterPro" id="IPR004846">
    <property type="entry name" value="T2SS/T3SS_dom"/>
</dbReference>
<gene>
    <name evidence="10" type="ORF">COC19_05070</name>
</gene>
<sequence length="729" mass="78461">MVQLLFSSGVMAQQSISLTNIDFKDLPSGGIEVRLNFDAKPPMPVGFSLDNPARISLDLLAVVSELQEQRYNVEAQAVDSVMVLDDGSKTRLIFNMDRLQAYEVIAENNDLLIRIGAGSQAAQTISRATTSRLAAQQENSLTDISFSRGDNDEGLLSVTLSNERIVASVERLGSRVYIEFDATQVPEDLNRRFDVSDFATSVTAVDVLAQASRATIVIDVEGEFEYVAYRSGDVYTVTVIPPSQSSPVNDSISNYTGAVTGLSFQDISVRSVLQILADYYDFNLITPASVSGNITIEMDDVPWDQALELVLRTHNLDSRLEGNVLYVAPAIELAAQDQAALEARQKAQQLAPLLTEYVQVNYADASRVMALLVGEDSSSVNSADVTGLDSKGILSVRGTAMVDERTNIIIVRDTQDRLEQVRLMLLKLDVPVRQVSIEARIVNVSTSSGRDLGIRWGGAGRGNNFRYGGAQATTLELSNNQAAREVAMQNAVVAGEAARIQALQDGTDPGLIQSLVNLAIASVPIPLGSISFPDALAVDLGVDSAESSSFSLGYSGSDGLIELELSALENSGYGEVIARPKVTTQDKVTAVIESGVRIPYQAQAGGTAGGSTTEFEEALLSLRVTPHITPDGRINMKLEIQQDSVAPGSGAIPAINTNSISTSALVEDGGTIVLGGVFREEVTRFESKTPILGDLPYLGRLFKRTNNESRRTELLIFITPKIITDLKFR</sequence>
<keyword evidence="2 8" id="KW-0813">Transport</keyword>
<feature type="domain" description="Secretin/TonB short N-terminal" evidence="9">
    <location>
        <begin position="282"/>
        <end position="330"/>
    </location>
</feature>
<dbReference type="PRINTS" id="PR00811">
    <property type="entry name" value="BCTERIALGSPD"/>
</dbReference>
<evidence type="ECO:0000256" key="2">
    <source>
        <dbReference type="ARBA" id="ARBA00022448"/>
    </source>
</evidence>
<evidence type="ECO:0000313" key="11">
    <source>
        <dbReference type="Proteomes" id="UP000218172"/>
    </source>
</evidence>
<protein>
    <submittedName>
        <fullName evidence="10">Type IV pilus secretin PilQ</fullName>
    </submittedName>
</protein>
<dbReference type="Pfam" id="PF11741">
    <property type="entry name" value="AMIN"/>
    <property type="match status" value="2"/>
</dbReference>
<dbReference type="PANTHER" id="PTHR30604:SF1">
    <property type="entry name" value="DNA UTILIZATION PROTEIN HOFQ"/>
    <property type="match status" value="1"/>
</dbReference>
<evidence type="ECO:0000256" key="3">
    <source>
        <dbReference type="ARBA" id="ARBA00022729"/>
    </source>
</evidence>
<comment type="subcellular location">
    <subcellularLocation>
        <location evidence="8">Cell outer membrane</location>
    </subcellularLocation>
    <subcellularLocation>
        <location evidence="1">Membrane</location>
    </subcellularLocation>
</comment>
<dbReference type="Gene3D" id="2.60.40.3470">
    <property type="match status" value="1"/>
</dbReference>
<dbReference type="SMART" id="SM00965">
    <property type="entry name" value="STN"/>
    <property type="match status" value="1"/>
</dbReference>
<dbReference type="Proteomes" id="UP000218172">
    <property type="component" value="Unassembled WGS sequence"/>
</dbReference>
<evidence type="ECO:0000313" key="10">
    <source>
        <dbReference type="EMBL" id="PCH61100.1"/>
    </source>
</evidence>
<keyword evidence="6" id="KW-0998">Cell outer membrane</keyword>
<dbReference type="PANTHER" id="PTHR30604">
    <property type="entry name" value="PROTEIN TRANSPORT PROTEIN HOFQ"/>
    <property type="match status" value="1"/>
</dbReference>
<dbReference type="InterPro" id="IPR013355">
    <property type="entry name" value="Pilus_4_PilQ"/>
</dbReference>
<evidence type="ECO:0000256" key="6">
    <source>
        <dbReference type="ARBA" id="ARBA00023237"/>
    </source>
</evidence>
<evidence type="ECO:0000256" key="8">
    <source>
        <dbReference type="RuleBase" id="RU004004"/>
    </source>
</evidence>
<dbReference type="InterPro" id="IPR021731">
    <property type="entry name" value="AMIN_dom"/>
</dbReference>
<evidence type="ECO:0000256" key="7">
    <source>
        <dbReference type="RuleBase" id="RU004003"/>
    </source>
</evidence>
<dbReference type="Pfam" id="PF00263">
    <property type="entry name" value="Secretin"/>
    <property type="match status" value="1"/>
</dbReference>
<dbReference type="NCBIfam" id="TIGR02515">
    <property type="entry name" value="IV_pilus_PilQ"/>
    <property type="match status" value="1"/>
</dbReference>
<dbReference type="InterPro" id="IPR005644">
    <property type="entry name" value="NolW-like"/>
</dbReference>
<keyword evidence="3" id="KW-0732">Signal</keyword>
<comment type="similarity">
    <text evidence="7">Belongs to the bacterial secretin family.</text>
</comment>
<reference evidence="11" key="1">
    <citation type="submission" date="2017-08" db="EMBL/GenBank/DDBJ databases">
        <title>A dynamic microbial community with high functional redundancy inhabits the cold, oxic subseafloor aquifer.</title>
        <authorList>
            <person name="Tully B.J."/>
            <person name="Wheat C.G."/>
            <person name="Glazer B.T."/>
            <person name="Huber J.A."/>
        </authorList>
    </citation>
    <scope>NUCLEOTIDE SEQUENCE [LARGE SCALE GENOMIC DNA]</scope>
</reference>
<evidence type="ECO:0000256" key="4">
    <source>
        <dbReference type="ARBA" id="ARBA00022927"/>
    </source>
</evidence>
<dbReference type="InterPro" id="IPR038591">
    <property type="entry name" value="NolW-like_sf"/>
</dbReference>
<dbReference type="InterPro" id="IPR011662">
    <property type="entry name" value="Secretin/TonB_short_N"/>
</dbReference>
<evidence type="ECO:0000256" key="1">
    <source>
        <dbReference type="ARBA" id="ARBA00004370"/>
    </source>
</evidence>
<dbReference type="GO" id="GO:0009279">
    <property type="term" value="C:cell outer membrane"/>
    <property type="evidence" value="ECO:0007669"/>
    <property type="project" value="UniProtKB-SubCell"/>
</dbReference>